<feature type="transmembrane region" description="Helical" evidence="1">
    <location>
        <begin position="177"/>
        <end position="198"/>
    </location>
</feature>
<feature type="transmembrane region" description="Helical" evidence="1">
    <location>
        <begin position="54"/>
        <end position="76"/>
    </location>
</feature>
<gene>
    <name evidence="2" type="ORF">DVS28_a2901</name>
</gene>
<dbReference type="EMBL" id="CP031165">
    <property type="protein sequence ID" value="AXV07580.1"/>
    <property type="molecule type" value="Genomic_DNA"/>
</dbReference>
<dbReference type="KEGG" id="euz:DVS28_a2901"/>
<evidence type="ECO:0000256" key="1">
    <source>
        <dbReference type="SAM" id="Phobius"/>
    </source>
</evidence>
<sequence>MVLLPPVGGRRQQRMVRQAIVAFAAGSVLGGLVSASGLLVVAGLFSELLTEARVVVLGITVTLAVALQAGVVGVRLPSPSHIIPQTTFGHGMVSGMLRFGFELGLGFRTQIPTVAPYVLAAVVVLGGTVPSVAALAFGWGIGRAAAFSGRAGLVVPDAEDSRREAVLTRYEMRMARLGSTSVWVLLVVLPVWCVMVLVTG</sequence>
<name>A0A346XZD3_9ACTN</name>
<protein>
    <submittedName>
        <fullName evidence="2">Uncharacterized protein</fullName>
    </submittedName>
</protein>
<feature type="transmembrane region" description="Helical" evidence="1">
    <location>
        <begin position="114"/>
        <end position="141"/>
    </location>
</feature>
<feature type="transmembrane region" description="Helical" evidence="1">
    <location>
        <begin position="20"/>
        <end position="42"/>
    </location>
</feature>
<dbReference type="RefSeq" id="WP_164710538.1">
    <property type="nucleotide sequence ID" value="NZ_CP031165.1"/>
</dbReference>
<keyword evidence="1" id="KW-1133">Transmembrane helix</keyword>
<keyword evidence="1" id="KW-0812">Transmembrane</keyword>
<organism evidence="2 3">
    <name type="scientific">Euzebya pacifica</name>
    <dbReference type="NCBI Taxonomy" id="1608957"/>
    <lineage>
        <taxon>Bacteria</taxon>
        <taxon>Bacillati</taxon>
        <taxon>Actinomycetota</taxon>
        <taxon>Nitriliruptoria</taxon>
        <taxon>Euzebyales</taxon>
    </lineage>
</organism>
<keyword evidence="1" id="KW-0472">Membrane</keyword>
<dbReference type="Proteomes" id="UP000264006">
    <property type="component" value="Chromosome"/>
</dbReference>
<evidence type="ECO:0000313" key="2">
    <source>
        <dbReference type="EMBL" id="AXV07580.1"/>
    </source>
</evidence>
<keyword evidence="3" id="KW-1185">Reference proteome</keyword>
<proteinExistence type="predicted"/>
<evidence type="ECO:0000313" key="3">
    <source>
        <dbReference type="Proteomes" id="UP000264006"/>
    </source>
</evidence>
<feature type="transmembrane region" description="Helical" evidence="1">
    <location>
        <begin position="88"/>
        <end position="108"/>
    </location>
</feature>
<reference evidence="2 3" key="1">
    <citation type="submission" date="2018-09" db="EMBL/GenBank/DDBJ databases">
        <title>Complete genome sequence of Euzebya sp. DY32-46 isolated from seawater of Pacific Ocean.</title>
        <authorList>
            <person name="Xu L."/>
            <person name="Wu Y.-H."/>
            <person name="Xu X.-W."/>
        </authorList>
    </citation>
    <scope>NUCLEOTIDE SEQUENCE [LARGE SCALE GENOMIC DNA]</scope>
    <source>
        <strain evidence="2 3">DY32-46</strain>
    </source>
</reference>
<dbReference type="AlphaFoldDB" id="A0A346XZD3"/>
<accession>A0A346XZD3</accession>